<reference evidence="1 2" key="1">
    <citation type="submission" date="2015-09" db="EMBL/GenBank/DDBJ databases">
        <authorList>
            <consortium name="Pathogen Informatics"/>
        </authorList>
    </citation>
    <scope>NUCLEOTIDE SEQUENCE [LARGE SCALE GENOMIC DNA]</scope>
    <source>
        <strain evidence="1 2">2789STDY5834908</strain>
    </source>
</reference>
<dbReference type="EMBL" id="CZAU01000005">
    <property type="protein sequence ID" value="CUP16988.1"/>
    <property type="molecule type" value="Genomic_DNA"/>
</dbReference>
<name>A0A174L4B8_ANAHA</name>
<gene>
    <name evidence="1" type="ORF">ERS852520_00751</name>
</gene>
<dbReference type="Proteomes" id="UP000095564">
    <property type="component" value="Unassembled WGS sequence"/>
</dbReference>
<dbReference type="RefSeq" id="WP_055159551.1">
    <property type="nucleotide sequence ID" value="NZ_CACRSX010000064.1"/>
</dbReference>
<organism evidence="1 2">
    <name type="scientific">Anaerostipes hadrus</name>
    <dbReference type="NCBI Taxonomy" id="649756"/>
    <lineage>
        <taxon>Bacteria</taxon>
        <taxon>Bacillati</taxon>
        <taxon>Bacillota</taxon>
        <taxon>Clostridia</taxon>
        <taxon>Lachnospirales</taxon>
        <taxon>Lachnospiraceae</taxon>
        <taxon>Anaerostipes</taxon>
    </lineage>
</organism>
<evidence type="ECO:0008006" key="3">
    <source>
        <dbReference type="Google" id="ProtNLM"/>
    </source>
</evidence>
<dbReference type="OrthoDB" id="9797178at2"/>
<accession>A0A174L4B8</accession>
<sequence length="53" mass="6453">MEKSNIEIRLEKKEEQQKVENLVRESFWDVYRPGCLEQIGRFGCFFGMFICYK</sequence>
<protein>
    <recommendedName>
        <fullName evidence="3">Acetyltransferase</fullName>
    </recommendedName>
</protein>
<evidence type="ECO:0000313" key="2">
    <source>
        <dbReference type="Proteomes" id="UP000095564"/>
    </source>
</evidence>
<dbReference type="AlphaFoldDB" id="A0A174L4B8"/>
<proteinExistence type="predicted"/>
<evidence type="ECO:0000313" key="1">
    <source>
        <dbReference type="EMBL" id="CUP16988.1"/>
    </source>
</evidence>